<evidence type="ECO:0000259" key="2">
    <source>
        <dbReference type="Pfam" id="PF03807"/>
    </source>
</evidence>
<evidence type="ECO:0000313" key="4">
    <source>
        <dbReference type="Proteomes" id="UP001500724"/>
    </source>
</evidence>
<dbReference type="RefSeq" id="WP_344006125.1">
    <property type="nucleotide sequence ID" value="NZ_BAAAGU010000064.1"/>
</dbReference>
<keyword evidence="4" id="KW-1185">Reference proteome</keyword>
<dbReference type="Gene3D" id="3.40.50.720">
    <property type="entry name" value="NAD(P)-binding Rossmann-like Domain"/>
    <property type="match status" value="1"/>
</dbReference>
<dbReference type="PANTHER" id="PTHR14239">
    <property type="entry name" value="DUDULIN-RELATED"/>
    <property type="match status" value="1"/>
</dbReference>
<dbReference type="Proteomes" id="UP001500724">
    <property type="component" value="Unassembled WGS sequence"/>
</dbReference>
<feature type="domain" description="Pyrroline-5-carboxylate reductase catalytic N-terminal" evidence="2">
    <location>
        <begin position="8"/>
        <end position="105"/>
    </location>
</feature>
<reference evidence="3 4" key="1">
    <citation type="journal article" date="2019" name="Int. J. Syst. Evol. Microbiol.">
        <title>The Global Catalogue of Microorganisms (GCM) 10K type strain sequencing project: providing services to taxonomists for standard genome sequencing and annotation.</title>
        <authorList>
            <consortium name="The Broad Institute Genomics Platform"/>
            <consortium name="The Broad Institute Genome Sequencing Center for Infectious Disease"/>
            <person name="Wu L."/>
            <person name="Ma J."/>
        </authorList>
    </citation>
    <scope>NUCLEOTIDE SEQUENCE [LARGE SCALE GENOMIC DNA]</scope>
    <source>
        <strain evidence="3 4">JCM 10367</strain>
    </source>
</reference>
<evidence type="ECO:0000256" key="1">
    <source>
        <dbReference type="ARBA" id="ARBA00023002"/>
    </source>
</evidence>
<keyword evidence="1" id="KW-0560">Oxidoreductase</keyword>
<dbReference type="InterPro" id="IPR010185">
    <property type="entry name" value="NpdG"/>
</dbReference>
<dbReference type="SUPFAM" id="SSF51735">
    <property type="entry name" value="NAD(P)-binding Rossmann-fold domains"/>
    <property type="match status" value="1"/>
</dbReference>
<dbReference type="NCBIfam" id="TIGR01915">
    <property type="entry name" value="npdG"/>
    <property type="match status" value="1"/>
</dbReference>
<dbReference type="InterPro" id="IPR028939">
    <property type="entry name" value="P5C_Rdtase_cat_N"/>
</dbReference>
<dbReference type="EMBL" id="BAAAGU010000064">
    <property type="protein sequence ID" value="GAA0665126.1"/>
    <property type="molecule type" value="Genomic_DNA"/>
</dbReference>
<proteinExistence type="predicted"/>
<comment type="caution">
    <text evidence="3">The sequence shown here is derived from an EMBL/GenBank/DDBJ whole genome shotgun (WGS) entry which is preliminary data.</text>
</comment>
<accession>A0ABN1HS43</accession>
<dbReference type="InterPro" id="IPR051267">
    <property type="entry name" value="STEAP_metalloreductase"/>
</dbReference>
<organism evidence="3 4">
    <name type="scientific">Streptomyces thermocarboxydovorans</name>
    <dbReference type="NCBI Taxonomy" id="59298"/>
    <lineage>
        <taxon>Bacteria</taxon>
        <taxon>Bacillati</taxon>
        <taxon>Actinomycetota</taxon>
        <taxon>Actinomycetes</taxon>
        <taxon>Kitasatosporales</taxon>
        <taxon>Streptomycetaceae</taxon>
        <taxon>Streptomyces</taxon>
    </lineage>
</organism>
<name>A0ABN1HS43_9ACTN</name>
<sequence length="226" mass="23536">MQSQTYSIGVIGGTGPQGKGLAYRFARAGHRVFLGSRSPERAQEAAQKLNARLPADQAVSGTSNATAASVNEVVLLAVPWNGHTELVADLRDHLAGKIVISCVNPLGFDKRGPYGLPVSDGSAAEQAAGLLPDSRVVGAFHHVSAVSLLGDAEYLKDEDVLVCGDDAAAKGVVQELVRAVTGRIGVDAGALRLARQLEPLTAVLISINKKYKTHSGLAVTGLTRSH</sequence>
<dbReference type="PANTHER" id="PTHR14239:SF0">
    <property type="entry name" value="F420-DEPENDENT NADP REDUCTASE"/>
    <property type="match status" value="1"/>
</dbReference>
<protein>
    <submittedName>
        <fullName evidence="3">NADPH-dependent F420 reductase</fullName>
    </submittedName>
</protein>
<gene>
    <name evidence="3" type="primary">npdG_2</name>
    <name evidence="3" type="ORF">GCM10009535_51080</name>
</gene>
<dbReference type="Pfam" id="PF03807">
    <property type="entry name" value="F420_oxidored"/>
    <property type="match status" value="1"/>
</dbReference>
<dbReference type="InterPro" id="IPR036291">
    <property type="entry name" value="NAD(P)-bd_dom_sf"/>
</dbReference>
<evidence type="ECO:0000313" key="3">
    <source>
        <dbReference type="EMBL" id="GAA0665126.1"/>
    </source>
</evidence>